<keyword evidence="3" id="KW-1185">Reference proteome</keyword>
<organism evidence="2 3">
    <name type="scientific">Cellulomonas cellasea DSM 20118</name>
    <dbReference type="NCBI Taxonomy" id="1408250"/>
    <lineage>
        <taxon>Bacteria</taxon>
        <taxon>Bacillati</taxon>
        <taxon>Actinomycetota</taxon>
        <taxon>Actinomycetes</taxon>
        <taxon>Micrococcales</taxon>
        <taxon>Cellulomonadaceae</taxon>
        <taxon>Cellulomonas</taxon>
    </lineage>
</organism>
<dbReference type="InterPro" id="IPR007362">
    <property type="entry name" value="DUF429"/>
</dbReference>
<dbReference type="EMBL" id="AXNT01000108">
    <property type="protein sequence ID" value="KGM01397.1"/>
    <property type="molecule type" value="Genomic_DNA"/>
</dbReference>
<evidence type="ECO:0000313" key="3">
    <source>
        <dbReference type="Proteomes" id="UP000029833"/>
    </source>
</evidence>
<protein>
    <recommendedName>
        <fullName evidence="4">GTP pyrophosphokinase</fullName>
    </recommendedName>
</protein>
<reference evidence="2 3" key="1">
    <citation type="submission" date="2013-10" db="EMBL/GenBank/DDBJ databases">
        <authorList>
            <person name="Wang G."/>
            <person name="Zhuang W."/>
        </authorList>
    </citation>
    <scope>NUCLEOTIDE SEQUENCE [LARGE SCALE GENOMIC DNA]</scope>
    <source>
        <strain evidence="2 3">DSM 20118</strain>
    </source>
</reference>
<gene>
    <name evidence="2" type="ORF">Q760_01590</name>
</gene>
<comment type="caution">
    <text evidence="2">The sequence shown here is derived from an EMBL/GenBank/DDBJ whole genome shotgun (WGS) entry which is preliminary data.</text>
</comment>
<feature type="region of interest" description="Disordered" evidence="1">
    <location>
        <begin position="1"/>
        <end position="26"/>
    </location>
</feature>
<dbReference type="STRING" id="1408250.Q760_01590"/>
<dbReference type="PIRSF" id="PIRSF018008">
    <property type="entry name" value="UCP018008"/>
    <property type="match status" value="1"/>
</dbReference>
<dbReference type="AlphaFoldDB" id="A0A0A0B5D6"/>
<dbReference type="Proteomes" id="UP000029833">
    <property type="component" value="Unassembled WGS sequence"/>
</dbReference>
<proteinExistence type="predicted"/>
<dbReference type="InterPro" id="IPR008306">
    <property type="entry name" value="UCP018008"/>
</dbReference>
<accession>A0A0A0B5D6</accession>
<evidence type="ECO:0008006" key="4">
    <source>
        <dbReference type="Google" id="ProtNLM"/>
    </source>
</evidence>
<dbReference type="Pfam" id="PF04250">
    <property type="entry name" value="DUF429"/>
    <property type="match status" value="1"/>
</dbReference>
<dbReference type="RefSeq" id="WP_052104289.1">
    <property type="nucleotide sequence ID" value="NZ_AXNT01000108.1"/>
</dbReference>
<sequence length="287" mass="30528">MAARAGCRARRRPRRPRADGTRVGHPGAGVPGCGLTRYLGVDLAWGPRARTGLAALDEQGRLVASGAVRSDDEIAAFVAEHVPGEVVAALDAPLVVRNPTGRRRCEALVTAEFGRFHAGAYPANRSNPLFDPPRAQTLAERFGWATDPGVVPGAGTSVAIEVYPHPATVLLFGLATVLPYKARRGRDLASRRPAFGALLDHLERVCDEPLRLSASPRWAELRAVVARAARASELERVEDEIDAVLCAYLAWLWGVRDPRMRVLGDGVEGYIVVPGTVVGASGLGGVG</sequence>
<evidence type="ECO:0000256" key="1">
    <source>
        <dbReference type="SAM" id="MobiDB-lite"/>
    </source>
</evidence>
<evidence type="ECO:0000313" key="2">
    <source>
        <dbReference type="EMBL" id="KGM01397.1"/>
    </source>
</evidence>
<name>A0A0A0B5D6_9CELL</name>